<feature type="domain" description="B30.2/SPRY" evidence="6">
    <location>
        <begin position="76"/>
        <end position="276"/>
    </location>
</feature>
<dbReference type="InterPro" id="IPR003879">
    <property type="entry name" value="Butyrophylin_SPRY"/>
</dbReference>
<dbReference type="PROSITE" id="PS50188">
    <property type="entry name" value="B302_SPRY"/>
    <property type="match status" value="1"/>
</dbReference>
<dbReference type="SUPFAM" id="SSF57850">
    <property type="entry name" value="RING/U-box"/>
    <property type="match status" value="1"/>
</dbReference>
<accession>A0A8C0J3V5</accession>
<dbReference type="SUPFAM" id="SSF49899">
    <property type="entry name" value="Concanavalin A-like lectins/glucanases"/>
    <property type="match status" value="1"/>
</dbReference>
<dbReference type="InterPro" id="IPR013083">
    <property type="entry name" value="Znf_RING/FYVE/PHD"/>
</dbReference>
<dbReference type="InterPro" id="IPR006574">
    <property type="entry name" value="PRY"/>
</dbReference>
<keyword evidence="2 4" id="KW-0863">Zinc-finger</keyword>
<evidence type="ECO:0000313" key="7">
    <source>
        <dbReference type="Ensembl" id="ENSCABP00000026544.1"/>
    </source>
</evidence>
<dbReference type="PRINTS" id="PR01407">
    <property type="entry name" value="BUTYPHLNCDUF"/>
</dbReference>
<dbReference type="Pfam" id="PF15227">
    <property type="entry name" value="zf-C3HC4_4"/>
    <property type="match status" value="1"/>
</dbReference>
<dbReference type="Gene3D" id="2.60.120.920">
    <property type="match status" value="1"/>
</dbReference>
<dbReference type="InterPro" id="IPR043136">
    <property type="entry name" value="B30.2/SPRY_sf"/>
</dbReference>
<evidence type="ECO:0000256" key="2">
    <source>
        <dbReference type="ARBA" id="ARBA00022771"/>
    </source>
</evidence>
<dbReference type="Proteomes" id="UP000694404">
    <property type="component" value="Unplaced"/>
</dbReference>
<evidence type="ECO:0000256" key="1">
    <source>
        <dbReference type="ARBA" id="ARBA00022723"/>
    </source>
</evidence>
<dbReference type="PANTHER" id="PTHR24103">
    <property type="entry name" value="E3 UBIQUITIN-PROTEIN LIGASE TRIM"/>
    <property type="match status" value="1"/>
</dbReference>
<reference evidence="7" key="2">
    <citation type="submission" date="2025-09" db="UniProtKB">
        <authorList>
            <consortium name="Ensembl"/>
        </authorList>
    </citation>
    <scope>IDENTIFICATION</scope>
</reference>
<dbReference type="SMART" id="SM00449">
    <property type="entry name" value="SPRY"/>
    <property type="match status" value="1"/>
</dbReference>
<protein>
    <submittedName>
        <fullName evidence="7">Uncharacterized protein</fullName>
    </submittedName>
</protein>
<reference evidence="7" key="1">
    <citation type="submission" date="2025-08" db="UniProtKB">
        <authorList>
            <consortium name="Ensembl"/>
        </authorList>
    </citation>
    <scope>IDENTIFICATION</scope>
</reference>
<evidence type="ECO:0000256" key="4">
    <source>
        <dbReference type="PROSITE-ProRule" id="PRU00175"/>
    </source>
</evidence>
<evidence type="ECO:0000259" key="6">
    <source>
        <dbReference type="PROSITE" id="PS50188"/>
    </source>
</evidence>
<dbReference type="Gene3D" id="3.30.40.10">
    <property type="entry name" value="Zinc/RING finger domain, C3HC4 (zinc finger)"/>
    <property type="match status" value="1"/>
</dbReference>
<dbReference type="Pfam" id="PF13765">
    <property type="entry name" value="PRY"/>
    <property type="match status" value="1"/>
</dbReference>
<dbReference type="SMART" id="SM00184">
    <property type="entry name" value="RING"/>
    <property type="match status" value="1"/>
</dbReference>
<evidence type="ECO:0000256" key="3">
    <source>
        <dbReference type="ARBA" id="ARBA00022833"/>
    </source>
</evidence>
<dbReference type="InterPro" id="IPR013320">
    <property type="entry name" value="ConA-like_dom_sf"/>
</dbReference>
<dbReference type="Ensembl" id="ENSCABT00000029070.1">
    <property type="protein sequence ID" value="ENSCABP00000026544.1"/>
    <property type="gene ID" value="ENSCABG00000019491.1"/>
</dbReference>
<sequence>MEIQDEIKCPICLKYLTDPVSIHCGHNFCRVCITQYYETWAEGDYDPVRCPNCRALIQKGTLRPNWQLANIVNKIKHMDLKPGKEKLCKRHNKTLDLFYPDTAHPVLVLSDDQKSVRWGDTRQDLPDNPERFDTELCVLGCEGFTSGKHSWEVEEVDEGHWAVGVARESVRRKGVISRNPQGGIWAVGPWGDQFKALTSMETPLPLSWVPKRIQIFLDYEKGQVTFFDVDKEAPIFTFPPRFQCNCSLIHPSAVPPGHLLKWFLCPSISSLGQRPASHSLQTECFKISGSLSYTAVAPASQAA</sequence>
<dbReference type="SMART" id="SM00589">
    <property type="entry name" value="PRY"/>
    <property type="match status" value="1"/>
</dbReference>
<proteinExistence type="predicted"/>
<organism evidence="7 8">
    <name type="scientific">Chelonoidis abingdonii</name>
    <name type="common">Abingdon island giant tortoise</name>
    <name type="synonym">Testudo abingdonii</name>
    <dbReference type="NCBI Taxonomy" id="106734"/>
    <lineage>
        <taxon>Eukaryota</taxon>
        <taxon>Metazoa</taxon>
        <taxon>Chordata</taxon>
        <taxon>Craniata</taxon>
        <taxon>Vertebrata</taxon>
        <taxon>Euteleostomi</taxon>
        <taxon>Archelosauria</taxon>
        <taxon>Testudinata</taxon>
        <taxon>Testudines</taxon>
        <taxon>Cryptodira</taxon>
        <taxon>Durocryptodira</taxon>
        <taxon>Testudinoidea</taxon>
        <taxon>Testudinidae</taxon>
        <taxon>Chelonoidis</taxon>
    </lineage>
</organism>
<keyword evidence="1" id="KW-0479">Metal-binding</keyword>
<dbReference type="PROSITE" id="PS50089">
    <property type="entry name" value="ZF_RING_2"/>
    <property type="match status" value="1"/>
</dbReference>
<dbReference type="InterPro" id="IPR001870">
    <property type="entry name" value="B30.2/SPRY"/>
</dbReference>
<name>A0A8C0J3V5_CHEAB</name>
<dbReference type="InterPro" id="IPR003877">
    <property type="entry name" value="SPRY_dom"/>
</dbReference>
<dbReference type="Pfam" id="PF00622">
    <property type="entry name" value="SPRY"/>
    <property type="match status" value="1"/>
</dbReference>
<dbReference type="FunFam" id="2.60.120.920:FF:000004">
    <property type="entry name" value="Butyrophilin subfamily 1 member A1"/>
    <property type="match status" value="1"/>
</dbReference>
<evidence type="ECO:0000313" key="8">
    <source>
        <dbReference type="Proteomes" id="UP000694404"/>
    </source>
</evidence>
<dbReference type="InterPro" id="IPR001841">
    <property type="entry name" value="Znf_RING"/>
</dbReference>
<dbReference type="GO" id="GO:0008270">
    <property type="term" value="F:zinc ion binding"/>
    <property type="evidence" value="ECO:0007669"/>
    <property type="project" value="UniProtKB-KW"/>
</dbReference>
<dbReference type="PROSITE" id="PS00518">
    <property type="entry name" value="ZF_RING_1"/>
    <property type="match status" value="1"/>
</dbReference>
<evidence type="ECO:0000259" key="5">
    <source>
        <dbReference type="PROSITE" id="PS50089"/>
    </source>
</evidence>
<keyword evidence="3" id="KW-0862">Zinc</keyword>
<keyword evidence="8" id="KW-1185">Reference proteome</keyword>
<dbReference type="AlphaFoldDB" id="A0A8C0J3V5"/>
<dbReference type="GeneTree" id="ENSGT01030000234669"/>
<dbReference type="CDD" id="cd12888">
    <property type="entry name" value="SPRY_PRY_TRIM7_like"/>
    <property type="match status" value="1"/>
</dbReference>
<feature type="domain" description="RING-type" evidence="5">
    <location>
        <begin position="9"/>
        <end position="54"/>
    </location>
</feature>
<dbReference type="InterPro" id="IPR017907">
    <property type="entry name" value="Znf_RING_CS"/>
</dbReference>
<dbReference type="InterPro" id="IPR050143">
    <property type="entry name" value="TRIM/RBCC"/>
</dbReference>